<evidence type="ECO:0000313" key="5">
    <source>
        <dbReference type="EMBL" id="OGN08017.1"/>
    </source>
</evidence>
<feature type="domain" description="Bacterial type II secretion system protein E" evidence="4">
    <location>
        <begin position="240"/>
        <end position="254"/>
    </location>
</feature>
<dbReference type="InterPro" id="IPR027417">
    <property type="entry name" value="P-loop_NTPase"/>
</dbReference>
<dbReference type="EMBL" id="MGJO01000058">
    <property type="protein sequence ID" value="OGN08017.1"/>
    <property type="molecule type" value="Genomic_DNA"/>
</dbReference>
<dbReference type="InterPro" id="IPR001482">
    <property type="entry name" value="T2SS/T4SS_dom"/>
</dbReference>
<dbReference type="AlphaFoldDB" id="A0A1F8F4F8"/>
<evidence type="ECO:0000259" key="4">
    <source>
        <dbReference type="PROSITE" id="PS00662"/>
    </source>
</evidence>
<dbReference type="GO" id="GO:0005886">
    <property type="term" value="C:plasma membrane"/>
    <property type="evidence" value="ECO:0007669"/>
    <property type="project" value="TreeGrafter"/>
</dbReference>
<evidence type="ECO:0000313" key="6">
    <source>
        <dbReference type="Proteomes" id="UP000178908"/>
    </source>
</evidence>
<dbReference type="CDD" id="cd01129">
    <property type="entry name" value="PulE-GspE-like"/>
    <property type="match status" value="1"/>
</dbReference>
<evidence type="ECO:0000256" key="2">
    <source>
        <dbReference type="ARBA" id="ARBA00022741"/>
    </source>
</evidence>
<dbReference type="GO" id="GO:0005524">
    <property type="term" value="F:ATP binding"/>
    <property type="evidence" value="ECO:0007669"/>
    <property type="project" value="UniProtKB-KW"/>
</dbReference>
<accession>A0A1F8F4F8</accession>
<reference evidence="5 6" key="1">
    <citation type="journal article" date="2016" name="Nat. Commun.">
        <title>Thousands of microbial genomes shed light on interconnected biogeochemical processes in an aquifer system.</title>
        <authorList>
            <person name="Anantharaman K."/>
            <person name="Brown C.T."/>
            <person name="Hug L.A."/>
            <person name="Sharon I."/>
            <person name="Castelle C.J."/>
            <person name="Probst A.J."/>
            <person name="Thomas B.C."/>
            <person name="Singh A."/>
            <person name="Wilkins M.J."/>
            <person name="Karaoz U."/>
            <person name="Brodie E.L."/>
            <person name="Williams K.H."/>
            <person name="Hubbard S.S."/>
            <person name="Banfield J.F."/>
        </authorList>
    </citation>
    <scope>NUCLEOTIDE SEQUENCE [LARGE SCALE GENOMIC DNA]</scope>
</reference>
<dbReference type="Gene3D" id="3.30.450.90">
    <property type="match status" value="1"/>
</dbReference>
<dbReference type="GO" id="GO:0016887">
    <property type="term" value="F:ATP hydrolysis activity"/>
    <property type="evidence" value="ECO:0007669"/>
    <property type="project" value="TreeGrafter"/>
</dbReference>
<keyword evidence="2" id="KW-0547">Nucleotide-binding</keyword>
<comment type="similarity">
    <text evidence="1">Belongs to the GSP E family.</text>
</comment>
<dbReference type="PROSITE" id="PS00662">
    <property type="entry name" value="T2SP_E"/>
    <property type="match status" value="1"/>
</dbReference>
<dbReference type="PANTHER" id="PTHR30258:SF1">
    <property type="entry name" value="PROTEIN TRANSPORT PROTEIN HOFB HOMOLOG"/>
    <property type="match status" value="1"/>
</dbReference>
<dbReference type="Proteomes" id="UP000178908">
    <property type="component" value="Unassembled WGS sequence"/>
</dbReference>
<protein>
    <recommendedName>
        <fullName evidence="4">Bacterial type II secretion system protein E domain-containing protein</fullName>
    </recommendedName>
</protein>
<dbReference type="Gene3D" id="3.40.50.300">
    <property type="entry name" value="P-loop containing nucleotide triphosphate hydrolases"/>
    <property type="match status" value="1"/>
</dbReference>
<name>A0A1F8F4F8_9BACT</name>
<sequence length="431" mass="47991">MKQKVFKVGAIQIDETELAQLQDQIKNIGDLRNKLASISVTKLLEILIAGALKTEASDIHFEPEINDARLRYRLDGILHDITAIEVAYYEKILNRVKVLSKMKLNIHDAPQDGRFTIKQKSVDIEVRVSILPSEFGETIVMRLLDPRTIKSTLEELGMRKDIMELVKKELTRKTGAIMTSGPTGAGKTTTLYAFVNHLNEPGNKIITIEDPIEYHVKNISQTQVEPKKGYNFANGLRAIVRQDPDIVLVGEIRDAETAEIALHASLTGHLVLSTIHTNDAAGVVPRLIDLGIRPQIIAPAINVTLAQRLVRKLCLNCREKIKASPEIIQRIKTALDPIKDKLGIKSIDRDLYIYKPNTCDQCNFSGYRGRLGVFEAFVVSKNIEELILTSPSVSSIKAMAIAEGMITILQDAYIKLIDGVTSIEEIDRVVS</sequence>
<dbReference type="SUPFAM" id="SSF52540">
    <property type="entry name" value="P-loop containing nucleoside triphosphate hydrolases"/>
    <property type="match status" value="1"/>
</dbReference>
<dbReference type="SMART" id="SM00382">
    <property type="entry name" value="AAA"/>
    <property type="match status" value="1"/>
</dbReference>
<gene>
    <name evidence="5" type="ORF">A3C61_02040</name>
</gene>
<keyword evidence="3" id="KW-0067">ATP-binding</keyword>
<dbReference type="InterPro" id="IPR003593">
    <property type="entry name" value="AAA+_ATPase"/>
</dbReference>
<proteinExistence type="inferred from homology"/>
<organism evidence="5 6">
    <name type="scientific">Candidatus Yanofskybacteria bacterium RIFCSPHIGHO2_02_FULL_39_10</name>
    <dbReference type="NCBI Taxonomy" id="1802674"/>
    <lineage>
        <taxon>Bacteria</taxon>
        <taxon>Candidatus Yanofskyibacteriota</taxon>
    </lineage>
</organism>
<evidence type="ECO:0000256" key="1">
    <source>
        <dbReference type="ARBA" id="ARBA00006611"/>
    </source>
</evidence>
<dbReference type="PANTHER" id="PTHR30258">
    <property type="entry name" value="TYPE II SECRETION SYSTEM PROTEIN GSPE-RELATED"/>
    <property type="match status" value="1"/>
</dbReference>
<dbReference type="Pfam" id="PF00437">
    <property type="entry name" value="T2SSE"/>
    <property type="match status" value="1"/>
</dbReference>
<evidence type="ECO:0000256" key="3">
    <source>
        <dbReference type="ARBA" id="ARBA00022840"/>
    </source>
</evidence>
<comment type="caution">
    <text evidence="5">The sequence shown here is derived from an EMBL/GenBank/DDBJ whole genome shotgun (WGS) entry which is preliminary data.</text>
</comment>